<dbReference type="OrthoDB" id="111521at2759"/>
<dbReference type="AlphaFoldDB" id="A0A2P4XMH2"/>
<dbReference type="Proteomes" id="UP000237271">
    <property type="component" value="Unassembled WGS sequence"/>
</dbReference>
<organism evidence="1 2">
    <name type="scientific">Phytophthora palmivora</name>
    <dbReference type="NCBI Taxonomy" id="4796"/>
    <lineage>
        <taxon>Eukaryota</taxon>
        <taxon>Sar</taxon>
        <taxon>Stramenopiles</taxon>
        <taxon>Oomycota</taxon>
        <taxon>Peronosporomycetes</taxon>
        <taxon>Peronosporales</taxon>
        <taxon>Peronosporaceae</taxon>
        <taxon>Phytophthora</taxon>
    </lineage>
</organism>
<sequence length="146" mass="15950">MTRVIFACQATSGAAPGTYTASNHWITGFICRGSLSGTASGSRRFLHDVLQTAKPDIDLNRTILMNETAVYFEDARNQTVDIAGSRHVVDCLYPDYCRTSGVGSRQKAATSSDLEWQNALPRLTKVGGVYVAYQSRARQLTVEALN</sequence>
<proteinExistence type="predicted"/>
<evidence type="ECO:0000313" key="1">
    <source>
        <dbReference type="EMBL" id="POM66761.1"/>
    </source>
</evidence>
<accession>A0A2P4XMH2</accession>
<protein>
    <submittedName>
        <fullName evidence="1">Uncharacterized protein</fullName>
    </submittedName>
</protein>
<keyword evidence="2" id="KW-1185">Reference proteome</keyword>
<dbReference type="EMBL" id="NCKW01009536">
    <property type="protein sequence ID" value="POM66761.1"/>
    <property type="molecule type" value="Genomic_DNA"/>
</dbReference>
<name>A0A2P4XMH2_9STRA</name>
<comment type="caution">
    <text evidence="1">The sequence shown here is derived from an EMBL/GenBank/DDBJ whole genome shotgun (WGS) entry which is preliminary data.</text>
</comment>
<gene>
    <name evidence="1" type="ORF">PHPALM_17318</name>
</gene>
<evidence type="ECO:0000313" key="2">
    <source>
        <dbReference type="Proteomes" id="UP000237271"/>
    </source>
</evidence>
<reference evidence="1 2" key="1">
    <citation type="journal article" date="2017" name="Genome Biol. Evol.">
        <title>Phytophthora megakarya and P. palmivora, closely related causal agents of cacao black pod rot, underwent increases in genome sizes and gene numbers by different mechanisms.</title>
        <authorList>
            <person name="Ali S.S."/>
            <person name="Shao J."/>
            <person name="Lary D.J."/>
            <person name="Kronmiller B."/>
            <person name="Shen D."/>
            <person name="Strem M.D."/>
            <person name="Amoako-Attah I."/>
            <person name="Akrofi A.Y."/>
            <person name="Begoude B.A."/>
            <person name="Ten Hoopen G.M."/>
            <person name="Coulibaly K."/>
            <person name="Kebe B.I."/>
            <person name="Melnick R.L."/>
            <person name="Guiltinan M.J."/>
            <person name="Tyler B.M."/>
            <person name="Meinhardt L.W."/>
            <person name="Bailey B.A."/>
        </authorList>
    </citation>
    <scope>NUCLEOTIDE SEQUENCE [LARGE SCALE GENOMIC DNA]</scope>
    <source>
        <strain evidence="2">sbr112.9</strain>
    </source>
</reference>